<dbReference type="GO" id="GO:0006508">
    <property type="term" value="P:proteolysis"/>
    <property type="evidence" value="ECO:0007669"/>
    <property type="project" value="UniProtKB-KW"/>
</dbReference>
<keyword evidence="5 9" id="KW-0479">Metal-binding</keyword>
<feature type="domain" description="C6H2-type" evidence="12">
    <location>
        <begin position="14"/>
        <end position="67"/>
    </location>
</feature>
<proteinExistence type="inferred from homology"/>
<evidence type="ECO:0000259" key="12">
    <source>
        <dbReference type="PROSITE" id="PS52013"/>
    </source>
</evidence>
<protein>
    <recommendedName>
        <fullName evidence="11">Methionine aminopeptidase</fullName>
        <ecNumber evidence="11">3.4.11.18</ecNumber>
    </recommendedName>
</protein>
<evidence type="ECO:0000256" key="1">
    <source>
        <dbReference type="ARBA" id="ARBA00004496"/>
    </source>
</evidence>
<dbReference type="GO" id="GO:0005829">
    <property type="term" value="C:cytosol"/>
    <property type="evidence" value="ECO:0007669"/>
    <property type="project" value="TreeGrafter"/>
</dbReference>
<evidence type="ECO:0000313" key="14">
    <source>
        <dbReference type="Proteomes" id="UP000033647"/>
    </source>
</evidence>
<keyword evidence="3 9" id="KW-0963">Cytoplasm</keyword>
<evidence type="ECO:0000256" key="2">
    <source>
        <dbReference type="ARBA" id="ARBA00022438"/>
    </source>
</evidence>
<evidence type="ECO:0000256" key="9">
    <source>
        <dbReference type="HAMAP-Rule" id="MF_03174"/>
    </source>
</evidence>
<dbReference type="SUPFAM" id="SSF55920">
    <property type="entry name" value="Creatinase/aminopeptidase"/>
    <property type="match status" value="1"/>
</dbReference>
<comment type="cofactor">
    <cofactor evidence="11">
        <name>Co(2+)</name>
        <dbReference type="ChEBI" id="CHEBI:48828"/>
    </cofactor>
    <cofactor evidence="11">
        <name>Zn(2+)</name>
        <dbReference type="ChEBI" id="CHEBI:29105"/>
    </cofactor>
    <cofactor evidence="11">
        <name>Mn(2+)</name>
        <dbReference type="ChEBI" id="CHEBI:29035"/>
    </cofactor>
    <cofactor evidence="11">
        <name>Fe(2+)</name>
        <dbReference type="ChEBI" id="CHEBI:29033"/>
    </cofactor>
    <text evidence="11">Binds 2 divalent metal cations per subunit. Has a high-affinity and a low affinity metal-binding site. The true nature of the physiological cofactor is under debate. The enzyme is active with cobalt, zinc, manganese or divalent iron ions.</text>
</comment>
<reference evidence="13 14" key="1">
    <citation type="submission" date="2015-03" db="EMBL/GenBank/DDBJ databases">
        <title>RNA-seq based gene annotation and comparative genomics of four Zymoseptoria species reveal species-specific pathogenicity related genes and transposable element activity.</title>
        <authorList>
            <person name="Grandaubert J."/>
            <person name="Bhattacharyya A."/>
            <person name="Stukenbrock E.H."/>
        </authorList>
    </citation>
    <scope>NUCLEOTIDE SEQUENCE [LARGE SCALE GENOMIC DNA]</scope>
    <source>
        <strain evidence="13 14">Zb18110</strain>
    </source>
</reference>
<evidence type="ECO:0000256" key="5">
    <source>
        <dbReference type="ARBA" id="ARBA00022723"/>
    </source>
</evidence>
<dbReference type="PROSITE" id="PS52013">
    <property type="entry name" value="ZF_C6H2"/>
    <property type="match status" value="1"/>
</dbReference>
<dbReference type="NCBIfam" id="TIGR00500">
    <property type="entry name" value="met_pdase_I"/>
    <property type="match status" value="1"/>
</dbReference>
<dbReference type="InterPro" id="IPR000994">
    <property type="entry name" value="Pept_M24"/>
</dbReference>
<feature type="binding site" evidence="9">
    <location>
        <position position="227"/>
    </location>
    <ligand>
        <name>Zn(2+)</name>
        <dbReference type="ChEBI" id="CHEBI:29105"/>
        <label>3</label>
    </ligand>
</feature>
<dbReference type="InterPro" id="IPR001714">
    <property type="entry name" value="Pept_M24_MAP"/>
</dbReference>
<feature type="binding site" evidence="9">
    <location>
        <position position="311"/>
    </location>
    <ligand>
        <name>a protein</name>
        <dbReference type="ChEBI" id="CHEBI:16541"/>
    </ligand>
    <ligandPart>
        <name>N-terminal L-methionine residue</name>
        <dbReference type="ChEBI" id="CHEBI:64731"/>
    </ligandPart>
</feature>
<dbReference type="GO" id="GO:0070006">
    <property type="term" value="F:metalloaminopeptidase activity"/>
    <property type="evidence" value="ECO:0007669"/>
    <property type="project" value="UniProtKB-UniRule"/>
</dbReference>
<dbReference type="InterPro" id="IPR036005">
    <property type="entry name" value="Creatinase/aminopeptidase-like"/>
</dbReference>
<comment type="subcellular location">
    <subcellularLocation>
        <location evidence="1 9">Cytoplasm</location>
    </subcellularLocation>
</comment>
<keyword evidence="8" id="KW-0862">Zinc</keyword>
<sequence length="420" mass="46374">MDQAPAQETVVEKTKQCEGADCDKDAGTLQCPTCQKIGKESFFCSQDCFKRNWSTHKTIHKAQNSMLSNIITPSVVSLPDADGHFNPFPAYPFTGPLRPVYPLSPRSAVPDRIKLPDYAKNGIPKSEQTLSRNRIKILNKEEQEGMRKVCRLAREVLDIAARAVKPGVTTDQIDKIVHDACMERESYPSPLNYCHFPKSVCTSVNEVICHGIPDHRPLKDGDILNIDVTLYHGGFHGDLNETYYVGESGHLDPDNVRVVEASRDALDEAIKQVKPGALFRDYGNTIEKVAKSRNCQVVKTYCGHGINQLFHCAPNVPHYAKNKAFGEAKPGMCFTIEPMITIGSYRDKTWPDDWTSVTSDGSRTAQFEHTLLVTETGVEVLTARFEDSPGGKVQMPEGYGIDGKKIEAATNGTNGTNGNA</sequence>
<evidence type="ECO:0000313" key="13">
    <source>
        <dbReference type="EMBL" id="KJX99695.1"/>
    </source>
</evidence>
<comment type="catalytic activity">
    <reaction evidence="9 11">
        <text>Release of N-terminal amino acids, preferentially methionine, from peptides and arylamides.</text>
        <dbReference type="EC" id="3.4.11.18"/>
    </reaction>
</comment>
<gene>
    <name evidence="13" type="ORF">TI39_contig353g00017</name>
</gene>
<dbReference type="Pfam" id="PF15801">
    <property type="entry name" value="zf-C6H2"/>
    <property type="match status" value="1"/>
</dbReference>
<dbReference type="GO" id="GO:0004239">
    <property type="term" value="F:initiator methionyl aminopeptidase activity"/>
    <property type="evidence" value="ECO:0007669"/>
    <property type="project" value="UniProtKB-UniRule"/>
</dbReference>
<feature type="binding site" evidence="9">
    <location>
        <position position="304"/>
    </location>
    <ligand>
        <name>Zn(2+)</name>
        <dbReference type="ChEBI" id="CHEBI:29105"/>
        <label>4</label>
        <note>catalytic</note>
    </ligand>
</feature>
<dbReference type="PRINTS" id="PR00599">
    <property type="entry name" value="MAPEPTIDASE"/>
</dbReference>
<keyword evidence="7 9" id="KW-0378">Hydrolase</keyword>
<comment type="caution">
    <text evidence="13">The sequence shown here is derived from an EMBL/GenBank/DDBJ whole genome shotgun (WGS) entry which is preliminary data.</text>
</comment>
<evidence type="ECO:0000256" key="4">
    <source>
        <dbReference type="ARBA" id="ARBA00022670"/>
    </source>
</evidence>
<dbReference type="InterPro" id="IPR031615">
    <property type="entry name" value="Zfn-C6H2"/>
</dbReference>
<evidence type="ECO:0000256" key="8">
    <source>
        <dbReference type="ARBA" id="ARBA00022833"/>
    </source>
</evidence>
<feature type="binding site" evidence="9">
    <location>
        <position position="368"/>
    </location>
    <ligand>
        <name>Zn(2+)</name>
        <dbReference type="ChEBI" id="CHEBI:29105"/>
        <label>4</label>
        <note>catalytic</note>
    </ligand>
</feature>
<comment type="cofactor">
    <cofactor evidence="9">
        <name>Zn(2+)</name>
        <dbReference type="ChEBI" id="CHEBI:29105"/>
    </cofactor>
    <cofactor evidence="9">
        <name>Co(2+)</name>
        <dbReference type="ChEBI" id="CHEBI:48828"/>
    </cofactor>
    <cofactor evidence="9">
        <name>Mn(2+)</name>
        <dbReference type="ChEBI" id="CHEBI:29035"/>
    </cofactor>
    <cofactor evidence="9">
        <name>Fe(2+)</name>
        <dbReference type="ChEBI" id="CHEBI:29033"/>
    </cofactor>
    <text evidence="9">Binds 2 divalent metal cations per subunit. Has a high-affinity and a low affinity metal-binding site. The true nature of the physiological cofactor is under debate. The enzyme is active with zinc, cobalt, manganese or divalent iron ions. Has high activity with zinc; zinc cofactor is transferred into the active site region by the ZNG1 zinc chaperone.</text>
</comment>
<dbReference type="GO" id="GO:0008270">
    <property type="term" value="F:zinc ion binding"/>
    <property type="evidence" value="ECO:0007669"/>
    <property type="project" value="UniProtKB-KW"/>
</dbReference>
<dbReference type="PROSITE" id="PS00680">
    <property type="entry name" value="MAP_1"/>
    <property type="match status" value="1"/>
</dbReference>
<accession>A0A0F4GU10</accession>
<dbReference type="AlphaFoldDB" id="A0A0F4GU10"/>
<dbReference type="OrthoDB" id="3209743at2759"/>
<dbReference type="CDD" id="cd01086">
    <property type="entry name" value="MetAP1"/>
    <property type="match status" value="1"/>
</dbReference>
<dbReference type="EMBL" id="LAFY01000345">
    <property type="protein sequence ID" value="KJX99695.1"/>
    <property type="molecule type" value="Genomic_DNA"/>
</dbReference>
<evidence type="ECO:0000256" key="7">
    <source>
        <dbReference type="ARBA" id="ARBA00022801"/>
    </source>
</evidence>
<feature type="binding site" evidence="9">
    <location>
        <position position="238"/>
    </location>
    <ligand>
        <name>Zn(2+)</name>
        <dbReference type="ChEBI" id="CHEBI:29105"/>
        <label>3</label>
    </ligand>
</feature>
<keyword evidence="2 9" id="KW-0031">Aminopeptidase</keyword>
<keyword evidence="14" id="KW-1185">Reference proteome</keyword>
<feature type="binding site" evidence="9">
    <location>
        <position position="368"/>
    </location>
    <ligand>
        <name>Zn(2+)</name>
        <dbReference type="ChEBI" id="CHEBI:29105"/>
        <label>3</label>
    </ligand>
</feature>
<feature type="binding site" evidence="9">
    <location>
        <position position="210"/>
    </location>
    <ligand>
        <name>a protein</name>
        <dbReference type="ChEBI" id="CHEBI:16541"/>
    </ligand>
    <ligandPart>
        <name>N-terminal L-methionine residue</name>
        <dbReference type="ChEBI" id="CHEBI:64731"/>
    </ligandPart>
</feature>
<dbReference type="InterPro" id="IPR002467">
    <property type="entry name" value="Pept_M24A_MAP1"/>
</dbReference>
<comment type="similarity">
    <text evidence="9 10">Belongs to the peptidase M24A family. Methionine aminopeptidase type 1 subfamily.</text>
</comment>
<feature type="binding site" evidence="9">
    <location>
        <position position="337"/>
    </location>
    <ligand>
        <name>Zn(2+)</name>
        <dbReference type="ChEBI" id="CHEBI:29105"/>
        <label>4</label>
        <note>catalytic</note>
    </ligand>
</feature>
<keyword evidence="4 9" id="KW-0645">Protease</keyword>
<name>A0A0F4GU10_9PEZI</name>
<organism evidence="13 14">
    <name type="scientific">Zymoseptoria brevis</name>
    <dbReference type="NCBI Taxonomy" id="1047168"/>
    <lineage>
        <taxon>Eukaryota</taxon>
        <taxon>Fungi</taxon>
        <taxon>Dikarya</taxon>
        <taxon>Ascomycota</taxon>
        <taxon>Pezizomycotina</taxon>
        <taxon>Dothideomycetes</taxon>
        <taxon>Dothideomycetidae</taxon>
        <taxon>Mycosphaerellales</taxon>
        <taxon>Mycosphaerellaceae</taxon>
        <taxon>Zymoseptoria</taxon>
    </lineage>
</organism>
<dbReference type="Gene3D" id="3.90.230.10">
    <property type="entry name" value="Creatinase/methionine aminopeptidase superfamily"/>
    <property type="match status" value="1"/>
</dbReference>
<dbReference type="Pfam" id="PF00557">
    <property type="entry name" value="Peptidase_M24"/>
    <property type="match status" value="1"/>
</dbReference>
<feature type="binding site" evidence="9">
    <location>
        <position position="238"/>
    </location>
    <ligand>
        <name>Zn(2+)</name>
        <dbReference type="ChEBI" id="CHEBI:29105"/>
        <label>4</label>
        <note>catalytic</note>
    </ligand>
</feature>
<comment type="function">
    <text evidence="9 11">Cotranslationally removes the N-terminal methionine from nascent proteins. The N-terminal methionine is often cleaved when the second residue in the primary sequence is small and uncharged (Met-Ala-, Cys, Gly, Pro, Ser, Thr, or Val).</text>
</comment>
<evidence type="ECO:0000256" key="6">
    <source>
        <dbReference type="ARBA" id="ARBA00022771"/>
    </source>
</evidence>
<dbReference type="STRING" id="1047168.A0A0F4GU10"/>
<evidence type="ECO:0000256" key="10">
    <source>
        <dbReference type="PROSITE-ProRule" id="PRU01357"/>
    </source>
</evidence>
<dbReference type="Proteomes" id="UP000033647">
    <property type="component" value="Unassembled WGS sequence"/>
</dbReference>
<dbReference type="EC" id="3.4.11.18" evidence="11"/>
<comment type="subunit">
    <text evidence="9">Associates with the 60S ribosomal subunit of the 80S translational complex.</text>
</comment>
<evidence type="ECO:0000256" key="11">
    <source>
        <dbReference type="RuleBase" id="RU003653"/>
    </source>
</evidence>
<dbReference type="HAMAP" id="MF_01974">
    <property type="entry name" value="MetAP_1"/>
    <property type="match status" value="1"/>
</dbReference>
<dbReference type="FunFam" id="3.90.230.10:FF:000010">
    <property type="entry name" value="Methionine aminopeptidase"/>
    <property type="match status" value="1"/>
</dbReference>
<dbReference type="PANTHER" id="PTHR43330:SF7">
    <property type="entry name" value="METHIONINE AMINOPEPTIDASE 1"/>
    <property type="match status" value="1"/>
</dbReference>
<dbReference type="PANTHER" id="PTHR43330">
    <property type="entry name" value="METHIONINE AMINOPEPTIDASE"/>
    <property type="match status" value="1"/>
</dbReference>
<evidence type="ECO:0000256" key="3">
    <source>
        <dbReference type="ARBA" id="ARBA00022490"/>
    </source>
</evidence>
<keyword evidence="6 10" id="KW-0863">Zinc-finger</keyword>